<dbReference type="SUPFAM" id="SSF56574">
    <property type="entry name" value="Serpins"/>
    <property type="match status" value="1"/>
</dbReference>
<dbReference type="Gene3D" id="3.30.497.10">
    <property type="entry name" value="Antithrombin, subunit I, domain 2"/>
    <property type="match status" value="1"/>
</dbReference>
<reference evidence="5" key="1">
    <citation type="journal article" date="2019" name="Int. J. Syst. Evol. Microbiol.">
        <title>The Global Catalogue of Microorganisms (GCM) 10K type strain sequencing project: providing services to taxonomists for standard genome sequencing and annotation.</title>
        <authorList>
            <consortium name="The Broad Institute Genomics Platform"/>
            <consortium name="The Broad Institute Genome Sequencing Center for Infectious Disease"/>
            <person name="Wu L."/>
            <person name="Ma J."/>
        </authorList>
    </citation>
    <scope>NUCLEOTIDE SEQUENCE [LARGE SCALE GENOMIC DNA]</scope>
    <source>
        <strain evidence="5">KCTC 52490</strain>
    </source>
</reference>
<dbReference type="InterPro" id="IPR023796">
    <property type="entry name" value="Serpin_dom"/>
</dbReference>
<dbReference type="PROSITE" id="PS51257">
    <property type="entry name" value="PROKAR_LIPOPROTEIN"/>
    <property type="match status" value="1"/>
</dbReference>
<comment type="similarity">
    <text evidence="1">Belongs to the serpin family.</text>
</comment>
<dbReference type="Pfam" id="PF00079">
    <property type="entry name" value="Serpin"/>
    <property type="match status" value="1"/>
</dbReference>
<dbReference type="InterPro" id="IPR000215">
    <property type="entry name" value="Serpin_fam"/>
</dbReference>
<comment type="caution">
    <text evidence="4">The sequence shown here is derived from an EMBL/GenBank/DDBJ whole genome shotgun (WGS) entry which is preliminary data.</text>
</comment>
<keyword evidence="2" id="KW-0732">Signal</keyword>
<dbReference type="Proteomes" id="UP001597512">
    <property type="component" value="Unassembled WGS sequence"/>
</dbReference>
<dbReference type="CDD" id="cd19588">
    <property type="entry name" value="serpin_miropin-like"/>
    <property type="match status" value="1"/>
</dbReference>
<dbReference type="InterPro" id="IPR042185">
    <property type="entry name" value="Serpin_sf_2"/>
</dbReference>
<gene>
    <name evidence="4" type="ORF">ACFS25_00170</name>
</gene>
<dbReference type="Gene3D" id="2.30.39.10">
    <property type="entry name" value="Alpha-1-antitrypsin, domain 1"/>
    <property type="match status" value="1"/>
</dbReference>
<dbReference type="InterPro" id="IPR036186">
    <property type="entry name" value="Serpin_sf"/>
</dbReference>
<sequence length="419" mass="45592">MKTTPFSILTAATVGMLLTAVSCNTSNVSPMPDTGTVSELRVPAPFVDQTTQFAFDLVQRVNTLEGQAKNIFISPLSLHIALGMIMNGANGQTAQEIQKTLKLDAQTLTEANATYRNLITNLPAVDSKVTVTLANSVWYRNTFLVENSFQDLLKQTFNAEISAQDFNNPATVNTINSWASQKTNGKIPKVIDQIKPENILFLLNALYFKGDWTTQFDATKTINAPFKLVSDATTNVRMMRLNTELNRAFRPTYTAFELPYGADKTSGPAYSMTVLLPAENTTADALINSLNSTEWTQLQKDMTKGTMDIGLPKFTLSYEVNLNNTLSAMGMPTAFTDHADFTKISTQSGLTLSFVKQNTFVAVDETGTEAAAVTTGGISTTAVQLPILCDRPFVIVIHEKSSGTVLFVGKIADPTKTSS</sequence>
<dbReference type="PANTHER" id="PTHR11461:SF211">
    <property type="entry name" value="GH10112P-RELATED"/>
    <property type="match status" value="1"/>
</dbReference>
<dbReference type="RefSeq" id="WP_381496357.1">
    <property type="nucleotide sequence ID" value="NZ_JBHUOM010000001.1"/>
</dbReference>
<accession>A0ABW6AAA4</accession>
<name>A0ABW6AAA4_9BACT</name>
<feature type="signal peptide" evidence="2">
    <location>
        <begin position="1"/>
        <end position="25"/>
    </location>
</feature>
<evidence type="ECO:0000256" key="1">
    <source>
        <dbReference type="RuleBase" id="RU000411"/>
    </source>
</evidence>
<proteinExistence type="inferred from homology"/>
<dbReference type="EMBL" id="JBHUOM010000001">
    <property type="protein sequence ID" value="MFD2932171.1"/>
    <property type="molecule type" value="Genomic_DNA"/>
</dbReference>
<keyword evidence="5" id="KW-1185">Reference proteome</keyword>
<feature type="chain" id="PRO_5045537400" evidence="2">
    <location>
        <begin position="26"/>
        <end position="419"/>
    </location>
</feature>
<dbReference type="PANTHER" id="PTHR11461">
    <property type="entry name" value="SERINE PROTEASE INHIBITOR, SERPIN"/>
    <property type="match status" value="1"/>
</dbReference>
<dbReference type="InterPro" id="IPR042178">
    <property type="entry name" value="Serpin_sf_1"/>
</dbReference>
<feature type="domain" description="Serpin" evidence="3">
    <location>
        <begin position="55"/>
        <end position="414"/>
    </location>
</feature>
<organism evidence="4 5">
    <name type="scientific">Spirosoma flavum</name>
    <dbReference type="NCBI Taxonomy" id="2048557"/>
    <lineage>
        <taxon>Bacteria</taxon>
        <taxon>Pseudomonadati</taxon>
        <taxon>Bacteroidota</taxon>
        <taxon>Cytophagia</taxon>
        <taxon>Cytophagales</taxon>
        <taxon>Cytophagaceae</taxon>
        <taxon>Spirosoma</taxon>
    </lineage>
</organism>
<evidence type="ECO:0000259" key="3">
    <source>
        <dbReference type="SMART" id="SM00093"/>
    </source>
</evidence>
<evidence type="ECO:0000256" key="2">
    <source>
        <dbReference type="SAM" id="SignalP"/>
    </source>
</evidence>
<protein>
    <submittedName>
        <fullName evidence="4">Serpin family protein</fullName>
    </submittedName>
</protein>
<evidence type="ECO:0000313" key="4">
    <source>
        <dbReference type="EMBL" id="MFD2932171.1"/>
    </source>
</evidence>
<evidence type="ECO:0000313" key="5">
    <source>
        <dbReference type="Proteomes" id="UP001597512"/>
    </source>
</evidence>
<dbReference type="SMART" id="SM00093">
    <property type="entry name" value="SERPIN"/>
    <property type="match status" value="1"/>
</dbReference>